<protein>
    <submittedName>
        <fullName evidence="1">Uu.00g000100.m01.CDS01</fullName>
    </submittedName>
</protein>
<evidence type="ECO:0000313" key="1">
    <source>
        <dbReference type="EMBL" id="CAJ2505880.1"/>
    </source>
</evidence>
<evidence type="ECO:0000313" key="2">
    <source>
        <dbReference type="Proteomes" id="UP001295740"/>
    </source>
</evidence>
<accession>A0AAI8YIA4</accession>
<feature type="non-terminal residue" evidence="1">
    <location>
        <position position="58"/>
    </location>
</feature>
<proteinExistence type="predicted"/>
<organism evidence="1 2">
    <name type="scientific">Anthostomella pinea</name>
    <dbReference type="NCBI Taxonomy" id="933095"/>
    <lineage>
        <taxon>Eukaryota</taxon>
        <taxon>Fungi</taxon>
        <taxon>Dikarya</taxon>
        <taxon>Ascomycota</taxon>
        <taxon>Pezizomycotina</taxon>
        <taxon>Sordariomycetes</taxon>
        <taxon>Xylariomycetidae</taxon>
        <taxon>Xylariales</taxon>
        <taxon>Xylariaceae</taxon>
        <taxon>Anthostomella</taxon>
    </lineage>
</organism>
<dbReference type="EMBL" id="CAUWAG010000008">
    <property type="protein sequence ID" value="CAJ2505880.1"/>
    <property type="molecule type" value="Genomic_DNA"/>
</dbReference>
<gene>
    <name evidence="1" type="ORF">KHLLAP_LOCUS6348</name>
</gene>
<feature type="non-terminal residue" evidence="1">
    <location>
        <position position="1"/>
    </location>
</feature>
<comment type="caution">
    <text evidence="1">The sequence shown here is derived from an EMBL/GenBank/DDBJ whole genome shotgun (WGS) entry which is preliminary data.</text>
</comment>
<dbReference type="Proteomes" id="UP001295740">
    <property type="component" value="Unassembled WGS sequence"/>
</dbReference>
<reference evidence="1" key="1">
    <citation type="submission" date="2023-10" db="EMBL/GenBank/DDBJ databases">
        <authorList>
            <person name="Hackl T."/>
        </authorList>
    </citation>
    <scope>NUCLEOTIDE SEQUENCE</scope>
</reference>
<keyword evidence="2" id="KW-1185">Reference proteome</keyword>
<name>A0AAI8YIA4_9PEZI</name>
<sequence>MGITSVVGPVRQTAKGHKSPSFYDMPNEQFLAFASFTTTGTKKALALLCRHLYWLLEP</sequence>
<dbReference type="AlphaFoldDB" id="A0AAI8YIA4"/>